<protein>
    <submittedName>
        <fullName evidence="5">Uncharacterized protein</fullName>
    </submittedName>
</protein>
<accession>A0A9Q0EJD9</accession>
<dbReference type="GO" id="GO:0003712">
    <property type="term" value="F:transcription coregulator activity"/>
    <property type="evidence" value="ECO:0007669"/>
    <property type="project" value="TreeGrafter"/>
</dbReference>
<dbReference type="GO" id="GO:0006355">
    <property type="term" value="P:regulation of DNA-templated transcription"/>
    <property type="evidence" value="ECO:0007669"/>
    <property type="project" value="TreeGrafter"/>
</dbReference>
<keyword evidence="3" id="KW-0539">Nucleus</keyword>
<dbReference type="EMBL" id="JANIIK010000039">
    <property type="protein sequence ID" value="KAJ3608565.1"/>
    <property type="molecule type" value="Genomic_DNA"/>
</dbReference>
<sequence>MAEDGQGKAVGRTRWRKRKLMEMTERSDSEEEVEPQLELDRLLNQSLETKSIHHKLTTVNVKNILHEVITNEHVVAMMKAAINETEAVPPFEPKMTRSKLKEVVERGVVIPAWNMSPINKVPEVKFVDIPLAEEDSSDEEYRPDEEEEDETAEDTFQETPPTCPVTDSSFLEKLHAVEEELICMEPYQAELRAPDITPDMYDSGPAPEDREWTHWLRGLMSSDVENEGWWSPVIDQSQSCRTHLRVQVEQHVQLLLQVHLLTSCVPQLQSEAVLTKQFLVELDVLAQRGEAMGAAGVSFQREVSFFRASNLGEALQLLEDQWTPPVYQPRTRPRDNLGRVHRYPVLPAQLAWLFATRGVFLYPELLPCSSLDPALYRLRRTNSFTTAEDWY</sequence>
<proteinExistence type="predicted"/>
<evidence type="ECO:0000256" key="3">
    <source>
        <dbReference type="ARBA" id="ARBA00023242"/>
    </source>
</evidence>
<evidence type="ECO:0000256" key="4">
    <source>
        <dbReference type="SAM" id="MobiDB-lite"/>
    </source>
</evidence>
<gene>
    <name evidence="5" type="ORF">NHX12_023096</name>
</gene>
<dbReference type="PANTHER" id="PTHR16088:SF3">
    <property type="entry name" value="GON-4-LIKE PROTEIN"/>
    <property type="match status" value="1"/>
</dbReference>
<comment type="caution">
    <text evidence="5">The sequence shown here is derived from an EMBL/GenBank/DDBJ whole genome shotgun (WGS) entry which is preliminary data.</text>
</comment>
<keyword evidence="6" id="KW-1185">Reference proteome</keyword>
<dbReference type="OrthoDB" id="6257037at2759"/>
<organism evidence="5 6">
    <name type="scientific">Muraenolepis orangiensis</name>
    <name type="common">Patagonian moray cod</name>
    <dbReference type="NCBI Taxonomy" id="630683"/>
    <lineage>
        <taxon>Eukaryota</taxon>
        <taxon>Metazoa</taxon>
        <taxon>Chordata</taxon>
        <taxon>Craniata</taxon>
        <taxon>Vertebrata</taxon>
        <taxon>Euteleostomi</taxon>
        <taxon>Actinopterygii</taxon>
        <taxon>Neopterygii</taxon>
        <taxon>Teleostei</taxon>
        <taxon>Neoteleostei</taxon>
        <taxon>Acanthomorphata</taxon>
        <taxon>Zeiogadaria</taxon>
        <taxon>Gadariae</taxon>
        <taxon>Gadiformes</taxon>
        <taxon>Muraenolepidoidei</taxon>
        <taxon>Muraenolepididae</taxon>
        <taxon>Muraenolepis</taxon>
    </lineage>
</organism>
<evidence type="ECO:0000313" key="6">
    <source>
        <dbReference type="Proteomes" id="UP001148018"/>
    </source>
</evidence>
<dbReference type="InterPro" id="IPR052435">
    <property type="entry name" value="YY1-Transcr_Regul"/>
</dbReference>
<dbReference type="GO" id="GO:0005634">
    <property type="term" value="C:nucleus"/>
    <property type="evidence" value="ECO:0007669"/>
    <property type="project" value="TreeGrafter"/>
</dbReference>
<evidence type="ECO:0000256" key="2">
    <source>
        <dbReference type="ARBA" id="ARBA00023163"/>
    </source>
</evidence>
<feature type="compositionally biased region" description="Acidic residues" evidence="4">
    <location>
        <begin position="132"/>
        <end position="156"/>
    </location>
</feature>
<evidence type="ECO:0000256" key="1">
    <source>
        <dbReference type="ARBA" id="ARBA00023015"/>
    </source>
</evidence>
<reference evidence="5" key="1">
    <citation type="submission" date="2022-07" db="EMBL/GenBank/DDBJ databases">
        <title>Chromosome-level genome of Muraenolepis orangiensis.</title>
        <authorList>
            <person name="Kim J."/>
        </authorList>
    </citation>
    <scope>NUCLEOTIDE SEQUENCE</scope>
    <source>
        <strain evidence="5">KU_S4_2022</strain>
        <tissue evidence="5">Muscle</tissue>
    </source>
</reference>
<keyword evidence="2" id="KW-0804">Transcription</keyword>
<dbReference type="Proteomes" id="UP001148018">
    <property type="component" value="Unassembled WGS sequence"/>
</dbReference>
<evidence type="ECO:0000313" key="5">
    <source>
        <dbReference type="EMBL" id="KAJ3608565.1"/>
    </source>
</evidence>
<name>A0A9Q0EJD9_9TELE</name>
<dbReference type="PANTHER" id="PTHR16088">
    <property type="entry name" value="YY1 ASSOCIATED PROTEIN-RELATED"/>
    <property type="match status" value="1"/>
</dbReference>
<feature type="region of interest" description="Disordered" evidence="4">
    <location>
        <begin position="132"/>
        <end position="164"/>
    </location>
</feature>
<keyword evidence="1" id="KW-0805">Transcription regulation</keyword>
<dbReference type="AlphaFoldDB" id="A0A9Q0EJD9"/>